<dbReference type="Proteomes" id="UP000637578">
    <property type="component" value="Unassembled WGS sequence"/>
</dbReference>
<dbReference type="PROSITE" id="PS50106">
    <property type="entry name" value="PDZ"/>
    <property type="match status" value="1"/>
</dbReference>
<feature type="region of interest" description="Disordered" evidence="4">
    <location>
        <begin position="494"/>
        <end position="519"/>
    </location>
</feature>
<keyword evidence="8" id="KW-1185">Reference proteome</keyword>
<dbReference type="Pfam" id="PF13180">
    <property type="entry name" value="PDZ_2"/>
    <property type="match status" value="1"/>
</dbReference>
<keyword evidence="5" id="KW-0472">Membrane</keyword>
<keyword evidence="3" id="KW-0378">Hydrolase</keyword>
<reference evidence="7" key="1">
    <citation type="journal article" date="2014" name="Int. J. Syst. Evol. Microbiol.">
        <title>Complete genome sequence of Corynebacterium casei LMG S-19264T (=DSM 44701T), isolated from a smear-ripened cheese.</title>
        <authorList>
            <consortium name="US DOE Joint Genome Institute (JGI-PGF)"/>
            <person name="Walter F."/>
            <person name="Albersmeier A."/>
            <person name="Kalinowski J."/>
            <person name="Ruckert C."/>
        </authorList>
    </citation>
    <scope>NUCLEOTIDE SEQUENCE</scope>
    <source>
        <strain evidence="7">CGMCC 4.5737</strain>
    </source>
</reference>
<dbReference type="Pfam" id="PF13365">
    <property type="entry name" value="Trypsin_2"/>
    <property type="match status" value="1"/>
</dbReference>
<dbReference type="InterPro" id="IPR043504">
    <property type="entry name" value="Peptidase_S1_PA_chymotrypsin"/>
</dbReference>
<dbReference type="EMBL" id="BMMK01000055">
    <property type="protein sequence ID" value="GGM82095.1"/>
    <property type="molecule type" value="Genomic_DNA"/>
</dbReference>
<evidence type="ECO:0000256" key="2">
    <source>
        <dbReference type="ARBA" id="ARBA00022670"/>
    </source>
</evidence>
<keyword evidence="2" id="KW-0645">Protease</keyword>
<keyword evidence="5" id="KW-0812">Transmembrane</keyword>
<accession>A0A8J3CEK0</accession>
<dbReference type="AlphaFoldDB" id="A0A8J3CEK0"/>
<sequence length="519" mass="51458">MTEQHPGAAGGQPERSPAEQPPTPDGPTPQPPADQSPPEQGTPGQGTPGQGTPPAGEAAAPGPPEAPAQSYPQPTPPTGGPAASPMPGAAGQPGPQGDQPTSPYPWQHIGPHGTYVGPDAGQGAVPSGGSPGYPGQPGNPGPTGFHPTEPVPGRRGRGRAGRLVAAGLLVALVAGGAGVAGGYLGYDLASRRDTGPNSLQVPPPPAKTVKSAPAGSAEQVAQKVLPSVVELQVRGLRGGGSGSGFIISGDGQIITNNHVVEAAAQGGGRITVVFQDGRTAPAKILGRSSTFDVAVVKAEGVSGLPQVELGRSGDLAVGQQVVAIGAPFQLSGTVTSGIISAMNRPVTPGRGAGDADLVLNALQTDAAINPGNSGGPLVDMQGRVIGINSAIYSPNQTANGEGSSVGLGFAIPIDQARRVAEELTKSGRATQAVLGVKVRPSREGGALVAEVVPGQAADKAGIKEGDTITKLGDRRISDGTELVAAVRNQAPGDKVTLTVKGEDGKERTVEATLDSSPAD</sequence>
<feature type="compositionally biased region" description="Pro residues" evidence="4">
    <location>
        <begin position="19"/>
        <end position="35"/>
    </location>
</feature>
<name>A0A8J3CEK0_9PSEU</name>
<evidence type="ECO:0000259" key="6">
    <source>
        <dbReference type="PROSITE" id="PS50106"/>
    </source>
</evidence>
<dbReference type="PANTHER" id="PTHR43343:SF3">
    <property type="entry name" value="PROTEASE DO-LIKE 8, CHLOROPLASTIC"/>
    <property type="match status" value="1"/>
</dbReference>
<dbReference type="InterPro" id="IPR001940">
    <property type="entry name" value="Peptidase_S1C"/>
</dbReference>
<dbReference type="GO" id="GO:0004252">
    <property type="term" value="F:serine-type endopeptidase activity"/>
    <property type="evidence" value="ECO:0007669"/>
    <property type="project" value="InterPro"/>
</dbReference>
<evidence type="ECO:0000256" key="1">
    <source>
        <dbReference type="ARBA" id="ARBA00010541"/>
    </source>
</evidence>
<dbReference type="InterPro" id="IPR036034">
    <property type="entry name" value="PDZ_sf"/>
</dbReference>
<evidence type="ECO:0000313" key="7">
    <source>
        <dbReference type="EMBL" id="GGM82095.1"/>
    </source>
</evidence>
<dbReference type="PANTHER" id="PTHR43343">
    <property type="entry name" value="PEPTIDASE S12"/>
    <property type="match status" value="1"/>
</dbReference>
<evidence type="ECO:0000256" key="5">
    <source>
        <dbReference type="SAM" id="Phobius"/>
    </source>
</evidence>
<proteinExistence type="inferred from homology"/>
<feature type="domain" description="PDZ" evidence="6">
    <location>
        <begin position="420"/>
        <end position="503"/>
    </location>
</feature>
<dbReference type="InterPro" id="IPR051201">
    <property type="entry name" value="Chloro_Bact_Ser_Proteases"/>
</dbReference>
<feature type="compositionally biased region" description="Low complexity" evidence="4">
    <location>
        <begin position="80"/>
        <end position="101"/>
    </location>
</feature>
<feature type="transmembrane region" description="Helical" evidence="5">
    <location>
        <begin position="163"/>
        <end position="186"/>
    </location>
</feature>
<evidence type="ECO:0000256" key="4">
    <source>
        <dbReference type="SAM" id="MobiDB-lite"/>
    </source>
</evidence>
<feature type="region of interest" description="Disordered" evidence="4">
    <location>
        <begin position="194"/>
        <end position="215"/>
    </location>
</feature>
<keyword evidence="5" id="KW-1133">Transmembrane helix</keyword>
<dbReference type="Gene3D" id="2.30.42.10">
    <property type="match status" value="1"/>
</dbReference>
<protein>
    <recommendedName>
        <fullName evidence="6">PDZ domain-containing protein</fullName>
    </recommendedName>
</protein>
<dbReference type="SUPFAM" id="SSF50494">
    <property type="entry name" value="Trypsin-like serine proteases"/>
    <property type="match status" value="1"/>
</dbReference>
<feature type="compositionally biased region" description="Low complexity" evidence="4">
    <location>
        <begin position="50"/>
        <end position="60"/>
    </location>
</feature>
<comment type="similarity">
    <text evidence="1">Belongs to the peptidase S1C family.</text>
</comment>
<evidence type="ECO:0000313" key="8">
    <source>
        <dbReference type="Proteomes" id="UP000637578"/>
    </source>
</evidence>
<reference evidence="7" key="2">
    <citation type="submission" date="2020-09" db="EMBL/GenBank/DDBJ databases">
        <authorList>
            <person name="Sun Q."/>
            <person name="Zhou Y."/>
        </authorList>
    </citation>
    <scope>NUCLEOTIDE SEQUENCE</scope>
    <source>
        <strain evidence="7">CGMCC 4.5737</strain>
    </source>
</reference>
<gene>
    <name evidence="7" type="ORF">GCM10012275_60920</name>
</gene>
<organism evidence="7 8">
    <name type="scientific">Longimycelium tulufanense</name>
    <dbReference type="NCBI Taxonomy" id="907463"/>
    <lineage>
        <taxon>Bacteria</taxon>
        <taxon>Bacillati</taxon>
        <taxon>Actinomycetota</taxon>
        <taxon>Actinomycetes</taxon>
        <taxon>Pseudonocardiales</taxon>
        <taxon>Pseudonocardiaceae</taxon>
        <taxon>Longimycelium</taxon>
    </lineage>
</organism>
<dbReference type="InterPro" id="IPR009003">
    <property type="entry name" value="Peptidase_S1_PA"/>
</dbReference>
<dbReference type="InterPro" id="IPR001478">
    <property type="entry name" value="PDZ"/>
</dbReference>
<evidence type="ECO:0000256" key="3">
    <source>
        <dbReference type="ARBA" id="ARBA00022801"/>
    </source>
</evidence>
<dbReference type="PRINTS" id="PR00834">
    <property type="entry name" value="PROTEASES2C"/>
</dbReference>
<feature type="region of interest" description="Disordered" evidence="4">
    <location>
        <begin position="1"/>
        <end position="158"/>
    </location>
</feature>
<dbReference type="Gene3D" id="2.40.10.10">
    <property type="entry name" value="Trypsin-like serine proteases"/>
    <property type="match status" value="2"/>
</dbReference>
<dbReference type="GO" id="GO:0006508">
    <property type="term" value="P:proteolysis"/>
    <property type="evidence" value="ECO:0007669"/>
    <property type="project" value="UniProtKB-KW"/>
</dbReference>
<dbReference type="SMART" id="SM00228">
    <property type="entry name" value="PDZ"/>
    <property type="match status" value="1"/>
</dbReference>
<dbReference type="SUPFAM" id="SSF50156">
    <property type="entry name" value="PDZ domain-like"/>
    <property type="match status" value="1"/>
</dbReference>
<comment type="caution">
    <text evidence="7">The sequence shown here is derived from an EMBL/GenBank/DDBJ whole genome shotgun (WGS) entry which is preliminary data.</text>
</comment>
<feature type="compositionally biased region" description="Basic and acidic residues" evidence="4">
    <location>
        <begin position="500"/>
        <end position="509"/>
    </location>
</feature>
<dbReference type="RefSeq" id="WP_189061886.1">
    <property type="nucleotide sequence ID" value="NZ_BMMK01000055.1"/>
</dbReference>